<dbReference type="SUPFAM" id="SSF53335">
    <property type="entry name" value="S-adenosyl-L-methionine-dependent methyltransferases"/>
    <property type="match status" value="1"/>
</dbReference>
<name>A0ABZ2R4V0_9ACTN</name>
<dbReference type="GO" id="GO:0032259">
    <property type="term" value="P:methylation"/>
    <property type="evidence" value="ECO:0007669"/>
    <property type="project" value="UniProtKB-KW"/>
</dbReference>
<dbReference type="InterPro" id="IPR050508">
    <property type="entry name" value="Methyltransf_Superfamily"/>
</dbReference>
<dbReference type="Pfam" id="PF13649">
    <property type="entry name" value="Methyltransf_25"/>
    <property type="match status" value="1"/>
</dbReference>
<evidence type="ECO:0000313" key="3">
    <source>
        <dbReference type="Proteomes" id="UP001626628"/>
    </source>
</evidence>
<feature type="domain" description="Methyltransferase" evidence="1">
    <location>
        <begin position="54"/>
        <end position="144"/>
    </location>
</feature>
<dbReference type="RefSeq" id="WP_407289235.1">
    <property type="nucleotide sequence ID" value="NZ_CP147982.1"/>
</dbReference>
<dbReference type="EMBL" id="CP147982">
    <property type="protein sequence ID" value="WXK81544.1"/>
    <property type="molecule type" value="Genomic_DNA"/>
</dbReference>
<evidence type="ECO:0000259" key="1">
    <source>
        <dbReference type="Pfam" id="PF13649"/>
    </source>
</evidence>
<evidence type="ECO:0000313" key="2">
    <source>
        <dbReference type="EMBL" id="WXK81544.1"/>
    </source>
</evidence>
<dbReference type="PANTHER" id="PTHR42912">
    <property type="entry name" value="METHYLTRANSFERASE"/>
    <property type="match status" value="1"/>
</dbReference>
<keyword evidence="2" id="KW-0808">Transferase</keyword>
<dbReference type="Proteomes" id="UP001626628">
    <property type="component" value="Chromosome"/>
</dbReference>
<dbReference type="EC" id="2.1.1.-" evidence="2"/>
<dbReference type="InterPro" id="IPR041698">
    <property type="entry name" value="Methyltransf_25"/>
</dbReference>
<organism evidence="2 3">
    <name type="scientific">Streptomyces sirii</name>
    <dbReference type="NCBI Taxonomy" id="3127701"/>
    <lineage>
        <taxon>Bacteria</taxon>
        <taxon>Bacillati</taxon>
        <taxon>Actinomycetota</taxon>
        <taxon>Actinomycetes</taxon>
        <taxon>Kitasatosporales</taxon>
        <taxon>Streptomycetaceae</taxon>
        <taxon>Streptomyces</taxon>
    </lineage>
</organism>
<accession>A0ABZ2R4V0</accession>
<proteinExistence type="predicted"/>
<reference evidence="2 3" key="1">
    <citation type="submission" date="2024-03" db="EMBL/GenBank/DDBJ databases">
        <title>The complete genome of Streptomyces sirii sp.nov.</title>
        <authorList>
            <person name="Zakalyukina Y.V."/>
            <person name="Belik A.R."/>
            <person name="Biryukov M.V."/>
            <person name="Baturina O.A."/>
            <person name="Kabilov M.R."/>
        </authorList>
    </citation>
    <scope>NUCLEOTIDE SEQUENCE [LARGE SCALE GENOMIC DNA]</scope>
    <source>
        <strain evidence="2 3">BP-8</strain>
    </source>
</reference>
<keyword evidence="2" id="KW-0489">Methyltransferase</keyword>
<protein>
    <submittedName>
        <fullName evidence="2">Class I SAM-dependent methyltransferase</fullName>
        <ecNumber evidence="2">2.1.1.-</ecNumber>
    </submittedName>
</protein>
<dbReference type="InterPro" id="IPR029063">
    <property type="entry name" value="SAM-dependent_MTases_sf"/>
</dbReference>
<dbReference type="GO" id="GO:0008168">
    <property type="term" value="F:methyltransferase activity"/>
    <property type="evidence" value="ECO:0007669"/>
    <property type="project" value="UniProtKB-KW"/>
</dbReference>
<dbReference type="CDD" id="cd02440">
    <property type="entry name" value="AdoMet_MTases"/>
    <property type="match status" value="1"/>
</dbReference>
<keyword evidence="3" id="KW-1185">Reference proteome</keyword>
<gene>
    <name evidence="2" type="ORF">WAB15_16535</name>
</gene>
<sequence length="221" mass="24282">MEEPEFLTDTRTFYDTIATDYAEHFRDPMATRHWDRAVLAAFADIVRAEDTGPVADLGCGPGWISAHLDALGLPVSGVDLSPEMVALARREYPGLRFDVGSMLDLDLPDGSLGGIVAWYSIIHTPLERLPELFAEFHRMLAPGGHLLVAFQAGDEPLRLARPFGHPVSLDFRRRQPDRIAELLAGAGLDVRSRLLREPEEVLGESTPQAYLTARKPAADAG</sequence>
<dbReference type="Gene3D" id="3.40.50.150">
    <property type="entry name" value="Vaccinia Virus protein VP39"/>
    <property type="match status" value="1"/>
</dbReference>